<keyword evidence="5 12" id="KW-0444">Lipid biosynthesis</keyword>
<dbReference type="InterPro" id="IPR020568">
    <property type="entry name" value="Ribosomal_Su5_D2-typ_SF"/>
</dbReference>
<dbReference type="EMBL" id="CYHH01000001">
    <property type="protein sequence ID" value="CUB05227.1"/>
    <property type="molecule type" value="Genomic_DNA"/>
</dbReference>
<evidence type="ECO:0000256" key="8">
    <source>
        <dbReference type="ARBA" id="ARBA00022801"/>
    </source>
</evidence>
<dbReference type="PANTHER" id="PTHR33694:SF1">
    <property type="entry name" value="UDP-3-O-ACYL-N-ACETYLGLUCOSAMINE DEACETYLASE 1, MITOCHONDRIAL-RELATED"/>
    <property type="match status" value="1"/>
</dbReference>
<dbReference type="GO" id="GO:0016020">
    <property type="term" value="C:membrane"/>
    <property type="evidence" value="ECO:0007669"/>
    <property type="project" value="GOC"/>
</dbReference>
<dbReference type="NCBIfam" id="TIGR00325">
    <property type="entry name" value="lpxC"/>
    <property type="match status" value="1"/>
</dbReference>
<reference evidence="14" key="1">
    <citation type="submission" date="2015-08" db="EMBL/GenBank/DDBJ databases">
        <authorList>
            <person name="Babu N.S."/>
            <person name="Beckwith C.J."/>
            <person name="Beseler K.G."/>
            <person name="Brison A."/>
            <person name="Carone J.V."/>
            <person name="Caskin T.P."/>
            <person name="Diamond M."/>
            <person name="Durham M.E."/>
            <person name="Foxe J.M."/>
            <person name="Go M."/>
            <person name="Henderson B.A."/>
            <person name="Jones I.B."/>
            <person name="McGettigan J.A."/>
            <person name="Micheletti S.J."/>
            <person name="Nasrallah M.E."/>
            <person name="Ortiz D."/>
            <person name="Piller C.R."/>
            <person name="Privatt S.R."/>
            <person name="Schneider S.L."/>
            <person name="Sharp S."/>
            <person name="Smith T.C."/>
            <person name="Stanton J.D."/>
            <person name="Ullery H.E."/>
            <person name="Wilson R.J."/>
            <person name="Serrano M.G."/>
            <person name="Buck G."/>
            <person name="Lee V."/>
            <person name="Wang Y."/>
            <person name="Carvalho R."/>
            <person name="Voegtly L."/>
            <person name="Shi R."/>
            <person name="Duckworth R."/>
            <person name="Johnson A."/>
            <person name="Loviza R."/>
            <person name="Walstead R."/>
            <person name="Shah Z."/>
            <person name="Kiflezghi M."/>
            <person name="Wade K."/>
            <person name="Ball S.L."/>
            <person name="Bradley K.W."/>
            <person name="Asai D.J."/>
            <person name="Bowman C.A."/>
            <person name="Russell D.A."/>
            <person name="Pope W.H."/>
            <person name="Jacobs-Sera D."/>
            <person name="Hendrix R.W."/>
            <person name="Hatfull G.F."/>
        </authorList>
    </citation>
    <scope>NUCLEOTIDE SEQUENCE [LARGE SCALE GENOMIC DNA]</scope>
    <source>
        <strain evidence="14">JCM 19170</strain>
    </source>
</reference>
<comment type="similarity">
    <text evidence="12">Belongs to the LpxC family.</text>
</comment>
<evidence type="ECO:0000313" key="14">
    <source>
        <dbReference type="Proteomes" id="UP000182108"/>
    </source>
</evidence>
<evidence type="ECO:0000256" key="11">
    <source>
        <dbReference type="ARBA" id="ARBA00024535"/>
    </source>
</evidence>
<dbReference type="Pfam" id="PF03331">
    <property type="entry name" value="LpxC"/>
    <property type="match status" value="1"/>
</dbReference>
<dbReference type="InterPro" id="IPR015870">
    <property type="entry name" value="UDP-acyl_N-AcGlcN_deAcase_N"/>
</dbReference>
<dbReference type="OrthoDB" id="5289346at2"/>
<organism evidence="13 14">
    <name type="scientific">Tepidiphilus thermophilus</name>
    <dbReference type="NCBI Taxonomy" id="876478"/>
    <lineage>
        <taxon>Bacteria</taxon>
        <taxon>Pseudomonadati</taxon>
        <taxon>Pseudomonadota</taxon>
        <taxon>Hydrogenophilia</taxon>
        <taxon>Hydrogenophilales</taxon>
        <taxon>Hydrogenophilaceae</taxon>
        <taxon>Tepidiphilus</taxon>
    </lineage>
</organism>
<keyword evidence="10 12" id="KW-0443">Lipid metabolism</keyword>
<name>A0A0K6IPK3_9PROT</name>
<sequence>MISQHTLKSIAHVTGVGLHSGEKVQLWLRPAAPDSGIVFHRVDLDPPVSIPASPEAVRETRLCTGLERDGVRIATVEHLMSALAGLGVDNVHIDVDGPEIPIMDGSAAPFVMMMLEAGLEAQPAPRRFLKVLKPVEVREGDKWVRLEPYPGFRLEFSIAFDHPAISASQTRAVVDLSEHAYPRFVARARTFGFVHEVELLRELGLAQGGSLDNAIVLDEYRILNPEGLRFPDEFVRHKILDAIGDLYLAGHPLLARYVAHKSGHALNNQLLRALMADRSAWELTTLERDEVPALLPALATGAATT</sequence>
<evidence type="ECO:0000256" key="5">
    <source>
        <dbReference type="ARBA" id="ARBA00022516"/>
    </source>
</evidence>
<dbReference type="HAMAP" id="MF_00388">
    <property type="entry name" value="LpxC"/>
    <property type="match status" value="1"/>
</dbReference>
<keyword evidence="6 12" id="KW-0441">Lipid A biosynthesis</keyword>
<protein>
    <recommendedName>
        <fullName evidence="4 12">UDP-3-O-acyl-N-acetylglucosamine deacetylase</fullName>
        <shortName evidence="12">UDP-3-O-acyl-GlcNAc deacetylase</shortName>
        <ecNumber evidence="4 12">3.5.1.108</ecNumber>
    </recommendedName>
    <alternativeName>
        <fullName evidence="12">UDP-3-O-[R-3-hydroxymyristoyl]-N-acetylglucosamine deacetylase</fullName>
    </alternativeName>
</protein>
<evidence type="ECO:0000313" key="13">
    <source>
        <dbReference type="EMBL" id="CUB05227.1"/>
    </source>
</evidence>
<dbReference type="AlphaFoldDB" id="A0A0K6IPK3"/>
<evidence type="ECO:0000256" key="2">
    <source>
        <dbReference type="ARBA" id="ARBA00002923"/>
    </source>
</evidence>
<evidence type="ECO:0000256" key="12">
    <source>
        <dbReference type="HAMAP-Rule" id="MF_00388"/>
    </source>
</evidence>
<gene>
    <name evidence="12" type="primary">lpxC</name>
    <name evidence="13" type="ORF">Ga0061068_101267</name>
</gene>
<feature type="binding site" evidence="12">
    <location>
        <position position="237"/>
    </location>
    <ligand>
        <name>Zn(2+)</name>
        <dbReference type="ChEBI" id="CHEBI:29105"/>
    </ligand>
</feature>
<evidence type="ECO:0000256" key="3">
    <source>
        <dbReference type="ARBA" id="ARBA00005002"/>
    </source>
</evidence>
<evidence type="ECO:0000256" key="7">
    <source>
        <dbReference type="ARBA" id="ARBA00022723"/>
    </source>
</evidence>
<dbReference type="EC" id="3.5.1.108" evidence="4 12"/>
<evidence type="ECO:0000256" key="9">
    <source>
        <dbReference type="ARBA" id="ARBA00022833"/>
    </source>
</evidence>
<feature type="binding site" evidence="12">
    <location>
        <position position="78"/>
    </location>
    <ligand>
        <name>Zn(2+)</name>
        <dbReference type="ChEBI" id="CHEBI:29105"/>
    </ligand>
</feature>
<feature type="active site" description="Proton donor" evidence="12">
    <location>
        <position position="264"/>
    </location>
</feature>
<comment type="pathway">
    <text evidence="3 12">Glycolipid biosynthesis; lipid IV(A) biosynthesis; lipid IV(A) from (3R)-3-hydroxytetradecanoyl-[acyl-carrier-protein] and UDP-N-acetyl-alpha-D-glucosamine: step 2/6.</text>
</comment>
<dbReference type="GO" id="GO:0046872">
    <property type="term" value="F:metal ion binding"/>
    <property type="evidence" value="ECO:0007669"/>
    <property type="project" value="UniProtKB-KW"/>
</dbReference>
<keyword evidence="9 12" id="KW-0862">Zinc</keyword>
<dbReference type="GO" id="GO:0103117">
    <property type="term" value="F:UDP-3-O-acyl-N-acetylglucosamine deacetylase activity"/>
    <property type="evidence" value="ECO:0007669"/>
    <property type="project" value="UniProtKB-UniRule"/>
</dbReference>
<comment type="function">
    <text evidence="2 12">Catalyzes the hydrolysis of UDP-3-O-myristoyl-N-acetylglucosamine to form UDP-3-O-myristoylglucosamine and acetate, the committed step in lipid A biosynthesis.</text>
</comment>
<proteinExistence type="inferred from homology"/>
<dbReference type="RefSeq" id="WP_055422637.1">
    <property type="nucleotide sequence ID" value="NZ_CYHH01000001.1"/>
</dbReference>
<comment type="cofactor">
    <cofactor evidence="1 12">
        <name>Zn(2+)</name>
        <dbReference type="ChEBI" id="CHEBI:29105"/>
    </cofactor>
</comment>
<comment type="catalytic activity">
    <reaction evidence="11 12">
        <text>a UDP-3-O-[(3R)-3-hydroxyacyl]-N-acetyl-alpha-D-glucosamine + H2O = a UDP-3-O-[(3R)-3-hydroxyacyl]-alpha-D-glucosamine + acetate</text>
        <dbReference type="Rhea" id="RHEA:67816"/>
        <dbReference type="ChEBI" id="CHEBI:15377"/>
        <dbReference type="ChEBI" id="CHEBI:30089"/>
        <dbReference type="ChEBI" id="CHEBI:137740"/>
        <dbReference type="ChEBI" id="CHEBI:173225"/>
        <dbReference type="EC" id="3.5.1.108"/>
    </reaction>
</comment>
<evidence type="ECO:0000256" key="6">
    <source>
        <dbReference type="ARBA" id="ARBA00022556"/>
    </source>
</evidence>
<feature type="binding site" evidence="12">
    <location>
        <position position="241"/>
    </location>
    <ligand>
        <name>Zn(2+)</name>
        <dbReference type="ChEBI" id="CHEBI:29105"/>
    </ligand>
</feature>
<dbReference type="InterPro" id="IPR011334">
    <property type="entry name" value="UDP-acyl_GlcNac_deAcase_C"/>
</dbReference>
<dbReference type="Proteomes" id="UP000182108">
    <property type="component" value="Unassembled WGS sequence"/>
</dbReference>
<dbReference type="SUPFAM" id="SSF54211">
    <property type="entry name" value="Ribosomal protein S5 domain 2-like"/>
    <property type="match status" value="2"/>
</dbReference>
<evidence type="ECO:0000256" key="10">
    <source>
        <dbReference type="ARBA" id="ARBA00023098"/>
    </source>
</evidence>
<keyword evidence="7 12" id="KW-0479">Metal-binding</keyword>
<dbReference type="Gene3D" id="3.30.1700.10">
    <property type="entry name" value="lpxc deacetylase, domain 2"/>
    <property type="match status" value="1"/>
</dbReference>
<accession>A0A0K6IPK3</accession>
<dbReference type="InterPro" id="IPR004463">
    <property type="entry name" value="UDP-acyl_GlcNac_deAcase"/>
</dbReference>
<keyword evidence="8 12" id="KW-0378">Hydrolase</keyword>
<dbReference type="Gene3D" id="3.30.230.20">
    <property type="entry name" value="lpxc deacetylase, domain 1"/>
    <property type="match status" value="1"/>
</dbReference>
<keyword evidence="14" id="KW-1185">Reference proteome</keyword>
<dbReference type="GO" id="GO:0009245">
    <property type="term" value="P:lipid A biosynthetic process"/>
    <property type="evidence" value="ECO:0007669"/>
    <property type="project" value="UniProtKB-UniRule"/>
</dbReference>
<evidence type="ECO:0000256" key="4">
    <source>
        <dbReference type="ARBA" id="ARBA00012745"/>
    </source>
</evidence>
<evidence type="ECO:0000256" key="1">
    <source>
        <dbReference type="ARBA" id="ARBA00001947"/>
    </source>
</evidence>
<dbReference type="UniPathway" id="UPA00359">
    <property type="reaction ID" value="UER00478"/>
</dbReference>
<dbReference type="PANTHER" id="PTHR33694">
    <property type="entry name" value="UDP-3-O-ACYL-N-ACETYLGLUCOSAMINE DEACETYLASE 1, MITOCHONDRIAL-RELATED"/>
    <property type="match status" value="1"/>
</dbReference>